<dbReference type="AlphaFoldDB" id="A0AAV8Z7P4"/>
<dbReference type="SMART" id="SM00504">
    <property type="entry name" value="Ubox"/>
    <property type="match status" value="1"/>
</dbReference>
<dbReference type="SUPFAM" id="SSF57850">
    <property type="entry name" value="RING/U-box"/>
    <property type="match status" value="1"/>
</dbReference>
<evidence type="ECO:0000313" key="5">
    <source>
        <dbReference type="Proteomes" id="UP001162162"/>
    </source>
</evidence>
<dbReference type="EMBL" id="JAPWTK010000011">
    <property type="protein sequence ID" value="KAJ8959828.1"/>
    <property type="molecule type" value="Genomic_DNA"/>
</dbReference>
<reference evidence="4" key="1">
    <citation type="journal article" date="2023" name="Insect Mol. Biol.">
        <title>Genome sequencing provides insights into the evolution of gene families encoding plant cell wall-degrading enzymes in longhorned beetles.</title>
        <authorList>
            <person name="Shin N.R."/>
            <person name="Okamura Y."/>
            <person name="Kirsch R."/>
            <person name="Pauchet Y."/>
        </authorList>
    </citation>
    <scope>NUCLEOTIDE SEQUENCE</scope>
    <source>
        <strain evidence="4">AMC_N1</strain>
    </source>
</reference>
<keyword evidence="2" id="KW-0862">Zinc</keyword>
<dbReference type="PRINTS" id="PR01950">
    <property type="entry name" value="LANCSUPER"/>
</dbReference>
<comment type="caution">
    <text evidence="4">The sequence shown here is derived from an EMBL/GenBank/DDBJ whole genome shotgun (WGS) entry which is preliminary data.</text>
</comment>
<evidence type="ECO:0000256" key="2">
    <source>
        <dbReference type="PIRSR" id="PIRSR607822-1"/>
    </source>
</evidence>
<dbReference type="GO" id="GO:0016567">
    <property type="term" value="P:protein ubiquitination"/>
    <property type="evidence" value="ECO:0007669"/>
    <property type="project" value="InterPro"/>
</dbReference>
<feature type="domain" description="U-box" evidence="3">
    <location>
        <begin position="251"/>
        <end position="320"/>
    </location>
</feature>
<dbReference type="GO" id="GO:0005886">
    <property type="term" value="C:plasma membrane"/>
    <property type="evidence" value="ECO:0007669"/>
    <property type="project" value="TreeGrafter"/>
</dbReference>
<name>A0AAV8Z7P4_9CUCU</name>
<dbReference type="InterPro" id="IPR039925">
    <property type="entry name" value="RNF37_RING-Ubox"/>
</dbReference>
<dbReference type="CDD" id="cd16660">
    <property type="entry name" value="RING-Ubox_RNF37"/>
    <property type="match status" value="1"/>
</dbReference>
<dbReference type="InterPro" id="IPR012341">
    <property type="entry name" value="6hp_glycosidase-like_sf"/>
</dbReference>
<feature type="binding site" evidence="2">
    <location>
        <position position="671"/>
    </location>
    <ligand>
        <name>Zn(2+)</name>
        <dbReference type="ChEBI" id="CHEBI:29105"/>
    </ligand>
</feature>
<protein>
    <recommendedName>
        <fullName evidence="3">U-box domain-containing protein</fullName>
    </recommendedName>
</protein>
<feature type="binding site" evidence="2">
    <location>
        <position position="624"/>
    </location>
    <ligand>
        <name>Zn(2+)</name>
        <dbReference type="ChEBI" id="CHEBI:29105"/>
    </ligand>
</feature>
<evidence type="ECO:0000256" key="1">
    <source>
        <dbReference type="ARBA" id="ARBA00007179"/>
    </source>
</evidence>
<dbReference type="SMART" id="SM01260">
    <property type="entry name" value="LANC_like"/>
    <property type="match status" value="1"/>
</dbReference>
<organism evidence="4 5">
    <name type="scientific">Aromia moschata</name>
    <dbReference type="NCBI Taxonomy" id="1265417"/>
    <lineage>
        <taxon>Eukaryota</taxon>
        <taxon>Metazoa</taxon>
        <taxon>Ecdysozoa</taxon>
        <taxon>Arthropoda</taxon>
        <taxon>Hexapoda</taxon>
        <taxon>Insecta</taxon>
        <taxon>Pterygota</taxon>
        <taxon>Neoptera</taxon>
        <taxon>Endopterygota</taxon>
        <taxon>Coleoptera</taxon>
        <taxon>Polyphaga</taxon>
        <taxon>Cucujiformia</taxon>
        <taxon>Chrysomeloidea</taxon>
        <taxon>Cerambycidae</taxon>
        <taxon>Cerambycinae</taxon>
        <taxon>Callichromatini</taxon>
        <taxon>Aromia</taxon>
    </lineage>
</organism>
<dbReference type="PANTHER" id="PTHR12736:SF21">
    <property type="entry name" value="LANC-LIKE PROTEIN 2"/>
    <property type="match status" value="1"/>
</dbReference>
<dbReference type="InterPro" id="IPR045696">
    <property type="entry name" value="Ubox5_N"/>
</dbReference>
<dbReference type="GO" id="GO:0004842">
    <property type="term" value="F:ubiquitin-protein transferase activity"/>
    <property type="evidence" value="ECO:0007669"/>
    <property type="project" value="InterPro"/>
</dbReference>
<dbReference type="InterPro" id="IPR007822">
    <property type="entry name" value="LANC-like"/>
</dbReference>
<dbReference type="PRINTS" id="PR01951">
    <property type="entry name" value="LANCEUKARYTE"/>
</dbReference>
<evidence type="ECO:0000313" key="4">
    <source>
        <dbReference type="EMBL" id="KAJ8959828.1"/>
    </source>
</evidence>
<dbReference type="SUPFAM" id="SSF158745">
    <property type="entry name" value="LanC-like"/>
    <property type="match status" value="1"/>
</dbReference>
<dbReference type="Pfam" id="PF05147">
    <property type="entry name" value="LANC_like"/>
    <property type="match status" value="1"/>
</dbReference>
<dbReference type="CDD" id="cd04794">
    <property type="entry name" value="euk_LANCL"/>
    <property type="match status" value="1"/>
</dbReference>
<evidence type="ECO:0000259" key="3">
    <source>
        <dbReference type="SMART" id="SM00504"/>
    </source>
</evidence>
<dbReference type="PANTHER" id="PTHR12736">
    <property type="entry name" value="LANC-LIKE PROTEIN"/>
    <property type="match status" value="1"/>
</dbReference>
<dbReference type="Gene3D" id="1.50.10.10">
    <property type="match status" value="1"/>
</dbReference>
<dbReference type="GO" id="GO:0005975">
    <property type="term" value="P:carbohydrate metabolic process"/>
    <property type="evidence" value="ECO:0007669"/>
    <property type="project" value="InterPro"/>
</dbReference>
<proteinExistence type="inferred from homology"/>
<accession>A0AAV8Z7P4</accession>
<dbReference type="InterPro" id="IPR003613">
    <property type="entry name" value="Ubox_domain"/>
</dbReference>
<dbReference type="Pfam" id="PF04564">
    <property type="entry name" value="U-box"/>
    <property type="match status" value="1"/>
</dbReference>
<dbReference type="GO" id="GO:0046872">
    <property type="term" value="F:metal ion binding"/>
    <property type="evidence" value="ECO:0007669"/>
    <property type="project" value="UniProtKB-KW"/>
</dbReference>
<keyword evidence="2" id="KW-0479">Metal-binding</keyword>
<keyword evidence="5" id="KW-1185">Reference proteome</keyword>
<dbReference type="Pfam" id="PF19318">
    <property type="entry name" value="DUF5918"/>
    <property type="match status" value="1"/>
</dbReference>
<dbReference type="Proteomes" id="UP001162162">
    <property type="component" value="Unassembled WGS sequence"/>
</dbReference>
<dbReference type="InterPro" id="IPR020464">
    <property type="entry name" value="LanC-like_prot_euk"/>
</dbReference>
<dbReference type="GO" id="GO:0031179">
    <property type="term" value="P:peptide modification"/>
    <property type="evidence" value="ECO:0007669"/>
    <property type="project" value="InterPro"/>
</dbReference>
<dbReference type="Gene3D" id="3.30.40.10">
    <property type="entry name" value="Zinc/RING finger domain, C3HC4 (zinc finger)"/>
    <property type="match status" value="1"/>
</dbReference>
<feature type="binding site" evidence="2">
    <location>
        <position position="670"/>
    </location>
    <ligand>
        <name>Zn(2+)</name>
        <dbReference type="ChEBI" id="CHEBI:29105"/>
    </ligand>
</feature>
<sequence length="748" mass="85000">MFSLGISHMPKYFEFSRQDEKSFFETRRDEILSQSRFLEIPRFLEIGKEAHHPCLTGNMKCTCPRAWGKCVYLFISNVNYGASALNKRNFLLARLEDSKLTPKIVCRSAAMDNYEVENLISNNYLERKRGFIAYSAIKPPVEIEITFICPVKIHYIVLNTTVGSQRCSGIEIFAKTSVLDYTSICRYVYDKEVKSVPCLGAVEVWGTPSRSCSERTMQTLSYLMGKSNETSTNTNEVTSNAGKEDFKIPDDFKDDLTYEIMSLPMTLPSGKTVDQSTLEKHIESEISFGRKPCDPFTGIKFTDKIKPVFNNSYRQELLNVKRTLGRGSTSTSLRSQAAKKQKIDHSISDLDEVILKAKQGPNFISFTSDNVEVNLNPNCKLALGLNSKWQSTLSKFQSLDLSDNSVYTGTSGFALLKLKKDPENPQNLQDVKNLLMLNKLRHRRQTFLCGDAGPLAVGIVVNHKLGKMEEVNQLVTRLKSMDKDVVNLHSDFPNEYLYGRAGYLFAILFVNKNIEPAPFDDKFVRLVKARQIIEVILTSGKNLSRAGRFNCPLMYQWHDSYYLGAAHGLSGILYLLLQAKQYLTEDDLCSLIKPTIDYLATLRFPSGNFPSSLGRDSDKYVQWCHGAPGFLYLFTTAYKVFADPSYLQIAVDCGDVIWKRGLLKKGYSICHGVAGNAYCFLELYQTTKDEKHLYRAIKFAEWCYDYTRDHEQHYPDRPFSLYEGIAGPMYLLIDIQKPLEAKFPGFTL</sequence>
<gene>
    <name evidence="4" type="ORF">NQ318_011561</name>
</gene>
<dbReference type="InterPro" id="IPR013083">
    <property type="entry name" value="Znf_RING/FYVE/PHD"/>
</dbReference>
<comment type="similarity">
    <text evidence="1">Belongs to the LanC-like protein family.</text>
</comment>